<gene>
    <name evidence="1" type="ORF">C2E20_6258</name>
</gene>
<keyword evidence="2" id="KW-1185">Reference proteome</keyword>
<proteinExistence type="predicted"/>
<sequence>MRSPFASTRVQPRRRAVRRAAAAVAAAMAALAAAFACMSALLPLLAMSGLPRAEAAVAEISPTIYLGGIGDLRRDGGGASKCEKQVDAAVSYGMFQRAQFLVSALWWDSGPAAPPPGWTGCKNYTLSTSPVTQGEVDEFTSLLTTCLKHAVSKGLSPAINVHIDDGRAENGWRNTLAFNPLQQFQGEMGATVFFFPKEWTQVAGMVRDRLRPDLQGRVKLGLGINNSKLCGCVLIDIVNYDEYLAAFAPLWPSMDIEFGYYGLTLKELYDSGKEIHWIEWGIGGGISQNGDTPAKTAIEAANYPYW</sequence>
<dbReference type="AlphaFoldDB" id="A0A2P6V8L5"/>
<dbReference type="GO" id="GO:0016740">
    <property type="term" value="F:transferase activity"/>
    <property type="evidence" value="ECO:0007669"/>
    <property type="project" value="UniProtKB-KW"/>
</dbReference>
<dbReference type="Proteomes" id="UP000239649">
    <property type="component" value="Unassembled WGS sequence"/>
</dbReference>
<dbReference type="InterPro" id="IPR006311">
    <property type="entry name" value="TAT_signal"/>
</dbReference>
<protein>
    <submittedName>
        <fullName evidence="1">Acetyltransferase</fullName>
    </submittedName>
</protein>
<dbReference type="EMBL" id="LHPF02000020">
    <property type="protein sequence ID" value="PSC70429.1"/>
    <property type="molecule type" value="Genomic_DNA"/>
</dbReference>
<organism evidence="1 2">
    <name type="scientific">Micractinium conductrix</name>
    <dbReference type="NCBI Taxonomy" id="554055"/>
    <lineage>
        <taxon>Eukaryota</taxon>
        <taxon>Viridiplantae</taxon>
        <taxon>Chlorophyta</taxon>
        <taxon>core chlorophytes</taxon>
        <taxon>Trebouxiophyceae</taxon>
        <taxon>Chlorellales</taxon>
        <taxon>Chlorellaceae</taxon>
        <taxon>Chlorella clade</taxon>
        <taxon>Micractinium</taxon>
    </lineage>
</organism>
<dbReference type="STRING" id="554055.A0A2P6V8L5"/>
<evidence type="ECO:0000313" key="2">
    <source>
        <dbReference type="Proteomes" id="UP000239649"/>
    </source>
</evidence>
<accession>A0A2P6V8L5</accession>
<comment type="caution">
    <text evidence="1">The sequence shown here is derived from an EMBL/GenBank/DDBJ whole genome shotgun (WGS) entry which is preliminary data.</text>
</comment>
<reference evidence="1 2" key="1">
    <citation type="journal article" date="2018" name="Plant J.">
        <title>Genome sequences of Chlorella sorokiniana UTEX 1602 and Micractinium conductrix SAG 241.80: implications to maltose excretion by a green alga.</title>
        <authorList>
            <person name="Arriola M.B."/>
            <person name="Velmurugan N."/>
            <person name="Zhang Y."/>
            <person name="Plunkett M.H."/>
            <person name="Hondzo H."/>
            <person name="Barney B.M."/>
        </authorList>
    </citation>
    <scope>NUCLEOTIDE SEQUENCE [LARGE SCALE GENOMIC DNA]</scope>
    <source>
        <strain evidence="1 2">SAG 241.80</strain>
    </source>
</reference>
<evidence type="ECO:0000313" key="1">
    <source>
        <dbReference type="EMBL" id="PSC70429.1"/>
    </source>
</evidence>
<feature type="non-terminal residue" evidence="1">
    <location>
        <position position="306"/>
    </location>
</feature>
<dbReference type="OrthoDB" id="532139at2759"/>
<dbReference type="PROSITE" id="PS51318">
    <property type="entry name" value="TAT"/>
    <property type="match status" value="1"/>
</dbReference>
<name>A0A2P6V8L5_9CHLO</name>